<dbReference type="InterPro" id="IPR048846">
    <property type="entry name" value="PaaX-like_central"/>
</dbReference>
<feature type="region of interest" description="Disordered" evidence="1">
    <location>
        <begin position="1"/>
        <end position="28"/>
    </location>
</feature>
<feature type="domain" description="Transcriptional repressor PaaX-like N-terminal" evidence="2">
    <location>
        <begin position="31"/>
        <end position="98"/>
    </location>
</feature>
<dbReference type="PIRSF" id="PIRSF020623">
    <property type="entry name" value="PaaX"/>
    <property type="match status" value="1"/>
</dbReference>
<reference evidence="6" key="1">
    <citation type="journal article" date="2019" name="Int. J. Syst. Evol. Microbiol.">
        <title>The Global Catalogue of Microorganisms (GCM) 10K type strain sequencing project: providing services to taxonomists for standard genome sequencing and annotation.</title>
        <authorList>
            <consortium name="The Broad Institute Genomics Platform"/>
            <consortium name="The Broad Institute Genome Sequencing Center for Infectious Disease"/>
            <person name="Wu L."/>
            <person name="Ma J."/>
        </authorList>
    </citation>
    <scope>NUCLEOTIDE SEQUENCE [LARGE SCALE GENOMIC DNA]</scope>
    <source>
        <strain evidence="6">KCTC 42087</strain>
    </source>
</reference>
<sequence length="293" mass="32729">MRKELSPSMPGEERSPAAPSMTRRQQAGSSSAQSLLLSVFGEYVLPHGEPVWTSTLLHVLSGLEVEEKSARQALTRMAAKGWIVSERAGRRVRWALTGPGRAMLSEGAERIYSFGRERESWDGRWLVLMASVPESRRELRHQLRNGLTWAGLGSPVPGVWISPHASREAEAKQVVEGLGLESAVLSFCGPFIGIGSERAMVEQAWHLDDLAAAYEDFVREFAGLRPGPGDPVLLAQIRLVHEWRRFPRLDPQLPLELLPPHWIGVRAANVFNDLHRQWQDAARTRWAELVTEG</sequence>
<dbReference type="PANTHER" id="PTHR30319:SF1">
    <property type="entry name" value="TRANSCRIPTIONAL REPRESSOR PAAX"/>
    <property type="match status" value="1"/>
</dbReference>
<evidence type="ECO:0000256" key="1">
    <source>
        <dbReference type="SAM" id="MobiDB-lite"/>
    </source>
</evidence>
<dbReference type="InterPro" id="IPR011965">
    <property type="entry name" value="PaaX_trns_reg"/>
</dbReference>
<feature type="domain" description="Transcriptional repressor PaaX-like central Cas2-like" evidence="4">
    <location>
        <begin position="119"/>
        <end position="200"/>
    </location>
</feature>
<gene>
    <name evidence="5" type="ORF">ACFPZN_17470</name>
</gene>
<dbReference type="InterPro" id="IPR036390">
    <property type="entry name" value="WH_DNA-bd_sf"/>
</dbReference>
<dbReference type="InterPro" id="IPR013225">
    <property type="entry name" value="PaaX_C"/>
</dbReference>
<organism evidence="5 6">
    <name type="scientific">Actinomadura rugatobispora</name>
    <dbReference type="NCBI Taxonomy" id="1994"/>
    <lineage>
        <taxon>Bacteria</taxon>
        <taxon>Bacillati</taxon>
        <taxon>Actinomycetota</taxon>
        <taxon>Actinomycetes</taxon>
        <taxon>Streptosporangiales</taxon>
        <taxon>Thermomonosporaceae</taxon>
        <taxon>Actinomadura</taxon>
    </lineage>
</organism>
<dbReference type="RefSeq" id="WP_378283041.1">
    <property type="nucleotide sequence ID" value="NZ_JBHSON010000022.1"/>
</dbReference>
<dbReference type="Gene3D" id="1.20.58.1460">
    <property type="match status" value="1"/>
</dbReference>
<dbReference type="SUPFAM" id="SSF46785">
    <property type="entry name" value="Winged helix' DNA-binding domain"/>
    <property type="match status" value="1"/>
</dbReference>
<dbReference type="PANTHER" id="PTHR30319">
    <property type="entry name" value="PHENYLACETIC ACID REGULATOR-RELATED TRANSCRIPTIONAL REPRESSOR"/>
    <property type="match status" value="1"/>
</dbReference>
<evidence type="ECO:0000259" key="2">
    <source>
        <dbReference type="Pfam" id="PF07848"/>
    </source>
</evidence>
<dbReference type="EMBL" id="JBHSON010000022">
    <property type="protein sequence ID" value="MFC5747422.1"/>
    <property type="molecule type" value="Genomic_DNA"/>
</dbReference>
<name>A0ABW0ZY96_9ACTN</name>
<feature type="compositionally biased region" description="Basic and acidic residues" evidence="1">
    <location>
        <begin position="1"/>
        <end position="15"/>
    </location>
</feature>
<dbReference type="Pfam" id="PF08223">
    <property type="entry name" value="PaaX_C"/>
    <property type="match status" value="1"/>
</dbReference>
<accession>A0ABW0ZY96</accession>
<evidence type="ECO:0000313" key="5">
    <source>
        <dbReference type="EMBL" id="MFC5747422.1"/>
    </source>
</evidence>
<keyword evidence="6" id="KW-1185">Reference proteome</keyword>
<comment type="caution">
    <text evidence="5">The sequence shown here is derived from an EMBL/GenBank/DDBJ whole genome shotgun (WGS) entry which is preliminary data.</text>
</comment>
<evidence type="ECO:0000313" key="6">
    <source>
        <dbReference type="Proteomes" id="UP001596074"/>
    </source>
</evidence>
<dbReference type="Gene3D" id="1.10.10.10">
    <property type="entry name" value="Winged helix-like DNA-binding domain superfamily/Winged helix DNA-binding domain"/>
    <property type="match status" value="1"/>
</dbReference>
<dbReference type="InterPro" id="IPR036388">
    <property type="entry name" value="WH-like_DNA-bd_sf"/>
</dbReference>
<proteinExistence type="predicted"/>
<protein>
    <submittedName>
        <fullName evidence="5">PaaX family transcriptional regulator C-terminal domain-containing protein</fullName>
    </submittedName>
</protein>
<evidence type="ECO:0000259" key="4">
    <source>
        <dbReference type="Pfam" id="PF20803"/>
    </source>
</evidence>
<dbReference type="Gene3D" id="3.30.70.2650">
    <property type="match status" value="1"/>
</dbReference>
<dbReference type="Pfam" id="PF07848">
    <property type="entry name" value="PaaX"/>
    <property type="match status" value="1"/>
</dbReference>
<dbReference type="InterPro" id="IPR012906">
    <property type="entry name" value="PaaX-like_N"/>
</dbReference>
<feature type="domain" description="Transcriptional repressor PaaX-like C-terminal" evidence="3">
    <location>
        <begin position="205"/>
        <end position="286"/>
    </location>
</feature>
<dbReference type="Proteomes" id="UP001596074">
    <property type="component" value="Unassembled WGS sequence"/>
</dbReference>
<evidence type="ECO:0000259" key="3">
    <source>
        <dbReference type="Pfam" id="PF08223"/>
    </source>
</evidence>
<dbReference type="Pfam" id="PF20803">
    <property type="entry name" value="PaaX_M"/>
    <property type="match status" value="1"/>
</dbReference>